<dbReference type="GO" id="GO:0009016">
    <property type="term" value="F:succinyldiaminopimelate transaminase activity"/>
    <property type="evidence" value="ECO:0007669"/>
    <property type="project" value="UniProtKB-EC"/>
</dbReference>
<dbReference type="PROSITE" id="PS00105">
    <property type="entry name" value="AA_TRANSFER_CLASS_1"/>
    <property type="match status" value="1"/>
</dbReference>
<dbReference type="InterPro" id="IPR050881">
    <property type="entry name" value="LL-DAP_aminotransferase"/>
</dbReference>
<comment type="cofactor">
    <cofactor evidence="1 4">
        <name>pyridoxal 5'-phosphate</name>
        <dbReference type="ChEBI" id="CHEBI:597326"/>
    </cofactor>
</comment>
<dbReference type="Proteomes" id="UP001595685">
    <property type="component" value="Unassembled WGS sequence"/>
</dbReference>
<dbReference type="InterPro" id="IPR015424">
    <property type="entry name" value="PyrdxlP-dep_Trfase"/>
</dbReference>
<dbReference type="PANTHER" id="PTHR42832:SF3">
    <property type="entry name" value="L-GLUTAMINE--4-(METHYLSULFANYL)-2-OXOBUTANOATE AMINOTRANSFERASE"/>
    <property type="match status" value="1"/>
</dbReference>
<comment type="caution">
    <text evidence="6">The sequence shown here is derived from an EMBL/GenBank/DDBJ whole genome shotgun (WGS) entry which is preliminary data.</text>
</comment>
<keyword evidence="3 4" id="KW-0808">Transferase</keyword>
<dbReference type="EC" id="2.6.1.-" evidence="4"/>
<organism evidence="6 7">
    <name type="scientific">Aquipuribacter hungaricus</name>
    <dbReference type="NCBI Taxonomy" id="545624"/>
    <lineage>
        <taxon>Bacteria</taxon>
        <taxon>Bacillati</taxon>
        <taxon>Actinomycetota</taxon>
        <taxon>Actinomycetes</taxon>
        <taxon>Micrococcales</taxon>
        <taxon>Intrasporangiaceae</taxon>
        <taxon>Aquipuribacter</taxon>
    </lineage>
</organism>
<dbReference type="RefSeq" id="WP_340289109.1">
    <property type="nucleotide sequence ID" value="NZ_JBBEOI010000005.1"/>
</dbReference>
<feature type="domain" description="Aminotransferase class I/classII large" evidence="5">
    <location>
        <begin position="28"/>
        <end position="376"/>
    </location>
</feature>
<dbReference type="InterPro" id="IPR019880">
    <property type="entry name" value="OxyQ"/>
</dbReference>
<gene>
    <name evidence="6" type="primary">dapC</name>
    <name evidence="6" type="ORF">ACFOLH_00215</name>
</gene>
<dbReference type="PANTHER" id="PTHR42832">
    <property type="entry name" value="AMINO ACID AMINOTRANSFERASE"/>
    <property type="match status" value="1"/>
</dbReference>
<reference evidence="7" key="1">
    <citation type="journal article" date="2019" name="Int. J. Syst. Evol. Microbiol.">
        <title>The Global Catalogue of Microorganisms (GCM) 10K type strain sequencing project: providing services to taxonomists for standard genome sequencing and annotation.</title>
        <authorList>
            <consortium name="The Broad Institute Genomics Platform"/>
            <consortium name="The Broad Institute Genome Sequencing Center for Infectious Disease"/>
            <person name="Wu L."/>
            <person name="Ma J."/>
        </authorList>
    </citation>
    <scope>NUCLEOTIDE SEQUENCE [LARGE SCALE GENOMIC DNA]</scope>
    <source>
        <strain evidence="7">NCAIM B.02333</strain>
    </source>
</reference>
<evidence type="ECO:0000256" key="4">
    <source>
        <dbReference type="RuleBase" id="RU000481"/>
    </source>
</evidence>
<dbReference type="InterPro" id="IPR015421">
    <property type="entry name" value="PyrdxlP-dep_Trfase_major"/>
</dbReference>
<accession>A0ABV7WAF0</accession>
<evidence type="ECO:0000313" key="7">
    <source>
        <dbReference type="Proteomes" id="UP001595685"/>
    </source>
</evidence>
<dbReference type="SUPFAM" id="SSF53383">
    <property type="entry name" value="PLP-dependent transferases"/>
    <property type="match status" value="1"/>
</dbReference>
<evidence type="ECO:0000313" key="6">
    <source>
        <dbReference type="EMBL" id="MFC3686759.1"/>
    </source>
</evidence>
<dbReference type="Pfam" id="PF00155">
    <property type="entry name" value="Aminotran_1_2"/>
    <property type="match status" value="1"/>
</dbReference>
<dbReference type="CDD" id="cd00609">
    <property type="entry name" value="AAT_like"/>
    <property type="match status" value="1"/>
</dbReference>
<evidence type="ECO:0000256" key="1">
    <source>
        <dbReference type="ARBA" id="ARBA00001933"/>
    </source>
</evidence>
<dbReference type="InterPro" id="IPR004838">
    <property type="entry name" value="NHTrfase_class1_PyrdxlP-BS"/>
</dbReference>
<dbReference type="EMBL" id="JBHRWW010000001">
    <property type="protein sequence ID" value="MFC3686759.1"/>
    <property type="molecule type" value="Genomic_DNA"/>
</dbReference>
<keyword evidence="7" id="KW-1185">Reference proteome</keyword>
<dbReference type="NCBIfam" id="TIGR03539">
    <property type="entry name" value="DapC_actino"/>
    <property type="match status" value="1"/>
</dbReference>
<dbReference type="InterPro" id="IPR004839">
    <property type="entry name" value="Aminotransferase_I/II_large"/>
</dbReference>
<keyword evidence="2 4" id="KW-0032">Aminotransferase</keyword>
<evidence type="ECO:0000256" key="2">
    <source>
        <dbReference type="ARBA" id="ARBA00022576"/>
    </source>
</evidence>
<dbReference type="Gene3D" id="3.40.640.10">
    <property type="entry name" value="Type I PLP-dependent aspartate aminotransferase-like (Major domain)"/>
    <property type="match status" value="1"/>
</dbReference>
<evidence type="ECO:0000256" key="3">
    <source>
        <dbReference type="ARBA" id="ARBA00022679"/>
    </source>
</evidence>
<proteinExistence type="inferred from homology"/>
<protein>
    <recommendedName>
        <fullName evidence="4">Aminotransferase</fullName>
        <ecNumber evidence="4">2.6.1.-</ecNumber>
    </recommendedName>
</protein>
<sequence>MPFTGLPDFPWDALAPYGERARAHPDGIVDLSVGTPVDSTPPLLQEALAAAADAPGYPTVAGTAEVHRAVAAWFERVRGTGPLPGLGVMPVVGSKELVAWLPSLLGLGAGDVVVHPETAYPTYDVGARIAGARPVPSDSTTSLGPDGAVRLVWLNSPANPTGKVLPVEHLAKVVAWARARGAVVASDECYCDLGWTERWDPAAGGERVPSVLDPRVTGGDLTGVLAVCSASKRSNLAGYRAGFVAGDPVLVQHLVGLRKHLGMIVPAPVQAVLAASLGEDSHVAEQKARYAARRAVLLPALEAAGLRVDHSEAGLYLWATPASSDGPADCWSTVGRLAYLGVLVAPGSFYGASGAGHVRVALTATDERVQAAARRLHDAAPRTSG</sequence>
<comment type="similarity">
    <text evidence="4">Belongs to the class-I pyridoxal-phosphate-dependent aminotransferase family.</text>
</comment>
<name>A0ABV7WAF0_9MICO</name>
<evidence type="ECO:0000259" key="5">
    <source>
        <dbReference type="Pfam" id="PF00155"/>
    </source>
</evidence>